<evidence type="ECO:0000259" key="4">
    <source>
        <dbReference type="Pfam" id="PF16325"/>
    </source>
</evidence>
<dbReference type="Proteomes" id="UP000261764">
    <property type="component" value="Chromosome I"/>
</dbReference>
<evidence type="ECO:0000256" key="2">
    <source>
        <dbReference type="ARBA" id="ARBA00022801"/>
    </source>
</evidence>
<dbReference type="PANTHER" id="PTHR30217">
    <property type="entry name" value="PEPTIDASE U32 FAMILY"/>
    <property type="match status" value="1"/>
</dbReference>
<dbReference type="KEGG" id="mamp:MAMA39_05210"/>
<accession>A0A292II71</accession>
<dbReference type="InterPro" id="IPR001539">
    <property type="entry name" value="Peptidase_U32"/>
</dbReference>
<dbReference type="GO" id="GO:0006508">
    <property type="term" value="P:proteolysis"/>
    <property type="evidence" value="ECO:0007669"/>
    <property type="project" value="UniProtKB-KW"/>
</dbReference>
<dbReference type="AlphaFoldDB" id="A0A292II71"/>
<comment type="similarity">
    <text evidence="3">Belongs to the peptidase U32 family.</text>
</comment>
<name>A0A292II71_9MOLU</name>
<dbReference type="Pfam" id="PF16325">
    <property type="entry name" value="Peptidase_U32_C"/>
    <property type="match status" value="1"/>
</dbReference>
<proteinExistence type="inferred from homology"/>
<sequence>MNKNKPLTKTELLAPAGDYKKAITALKYGADAVFLGGKAYSLRSQASNFFMQDILNTCNQAHQWKKKVYVALNVICHNALLAGFKKFMADLVQTGVDALIVADPFIIDYVYQTYPDLEMHLSTQQSVTNSMAAKFWKKNGLSRIVLGREVSMNELTLLMENTRNVVEIECFIHGAVCISYSGRCMMSNNWSLRDSNVGGCAQSCRWLFDLKNAEQTTAYNAKFTMSPKDMMLLDEIKKMMELGVASFKIEGRMRSVNYVATVVKSYRTAIDNFYRQKQSDAQEKEMLKKLKKDLKYAENRPTSIAFSKGQPTVKAMLYNDRNQDVKQIFAFMVLKKVGNLYEVISHNNFQQKQIFSIIGPKVQIDKIKIKNLYDENKKLIDVAKTPMRKYYIEFAKKVNLKPNDIGRIENK</sequence>
<keyword evidence="1" id="KW-0645">Protease</keyword>
<dbReference type="InterPro" id="IPR032525">
    <property type="entry name" value="Peptidase_U32_C"/>
</dbReference>
<keyword evidence="2" id="KW-0378">Hydrolase</keyword>
<dbReference type="RefSeq" id="WP_343251266.1">
    <property type="nucleotide sequence ID" value="NZ_HG937516.1"/>
</dbReference>
<dbReference type="PROSITE" id="PS01276">
    <property type="entry name" value="PEPTIDASE_U32"/>
    <property type="match status" value="1"/>
</dbReference>
<dbReference type="PANTHER" id="PTHR30217:SF6">
    <property type="entry name" value="TRNA HYDROXYLATION PROTEIN P"/>
    <property type="match status" value="1"/>
</dbReference>
<evidence type="ECO:0000256" key="3">
    <source>
        <dbReference type="ARBA" id="ARBA00038374"/>
    </source>
</evidence>
<dbReference type="Gene3D" id="2.40.30.10">
    <property type="entry name" value="Translation factors"/>
    <property type="match status" value="1"/>
</dbReference>
<reference evidence="5 6" key="1">
    <citation type="journal article" date="2015" name="Clin. Infect. Dis.">
        <title>Genomic Investigations unmask Mycoplasma amphoriforme, a new respiratory pathogen.</title>
        <authorList>
            <person name="Gillespie S.H."/>
            <person name="Ling C.L."/>
            <person name="Oravcova K."/>
            <person name="Pinheiro M."/>
            <person name="Wells L."/>
            <person name="Bryant J.M."/>
            <person name="McHugh T.D."/>
            <person name="Bebear C."/>
            <person name="Webster D."/>
            <person name="Harris S.R."/>
            <person name="Seth-Smith H.M."/>
            <person name="Thomson N.R."/>
        </authorList>
    </citation>
    <scope>NUCLEOTIDE SEQUENCE [LARGE SCALE GENOMIC DNA]</scope>
    <source>
        <strain evidence="5 6">A39</strain>
    </source>
</reference>
<dbReference type="GO" id="GO:0008233">
    <property type="term" value="F:peptidase activity"/>
    <property type="evidence" value="ECO:0007669"/>
    <property type="project" value="UniProtKB-KW"/>
</dbReference>
<feature type="domain" description="Peptidase family U32 C-terminal" evidence="4">
    <location>
        <begin position="338"/>
        <end position="406"/>
    </location>
</feature>
<dbReference type="Pfam" id="PF01136">
    <property type="entry name" value="Peptidase_U32"/>
    <property type="match status" value="1"/>
</dbReference>
<dbReference type="EMBL" id="HG937516">
    <property type="protein sequence ID" value="CDN40639.1"/>
    <property type="molecule type" value="Genomic_DNA"/>
</dbReference>
<evidence type="ECO:0000313" key="6">
    <source>
        <dbReference type="Proteomes" id="UP000261764"/>
    </source>
</evidence>
<dbReference type="InterPro" id="IPR051454">
    <property type="entry name" value="RNA/ubiquinone_mod_enzymes"/>
</dbReference>
<evidence type="ECO:0000313" key="5">
    <source>
        <dbReference type="EMBL" id="CDN40639.1"/>
    </source>
</evidence>
<gene>
    <name evidence="5" type="ORF">MAMA39_05210</name>
</gene>
<organism evidence="5 6">
    <name type="scientific">Mycoplasma amphoriforme A39</name>
    <dbReference type="NCBI Taxonomy" id="572419"/>
    <lineage>
        <taxon>Bacteria</taxon>
        <taxon>Bacillati</taxon>
        <taxon>Mycoplasmatota</taxon>
        <taxon>Mollicutes</taxon>
        <taxon>Mycoplasmataceae</taxon>
        <taxon>Mycoplasma</taxon>
    </lineage>
</organism>
<protein>
    <recommendedName>
        <fullName evidence="4">Peptidase family U32 C-terminal domain-containing protein</fullName>
    </recommendedName>
</protein>
<keyword evidence="6" id="KW-1185">Reference proteome</keyword>
<evidence type="ECO:0000256" key="1">
    <source>
        <dbReference type="ARBA" id="ARBA00022670"/>
    </source>
</evidence>